<dbReference type="GO" id="GO:0016020">
    <property type="term" value="C:membrane"/>
    <property type="evidence" value="ECO:0007669"/>
    <property type="project" value="UniProtKB-SubCell"/>
</dbReference>
<dbReference type="NCBIfam" id="TIGR02872">
    <property type="entry name" value="spore_ytvI"/>
    <property type="match status" value="1"/>
</dbReference>
<proteinExistence type="inferred from homology"/>
<keyword evidence="4 6" id="KW-1133">Transmembrane helix</keyword>
<dbReference type="eggNOG" id="COG0628">
    <property type="taxonomic scope" value="Bacteria"/>
</dbReference>
<gene>
    <name evidence="7" type="ORF">CLOBOL_00015</name>
</gene>
<comment type="similarity">
    <text evidence="2">Belongs to the autoinducer-2 exporter (AI-2E) (TC 2.A.86) family.</text>
</comment>
<protein>
    <recommendedName>
        <fullName evidence="9">Sporulation integral membrane protein YtvI</fullName>
    </recommendedName>
</protein>
<comment type="subcellular location">
    <subcellularLocation>
        <location evidence="1">Membrane</location>
        <topology evidence="1">Multi-pass membrane protein</topology>
    </subcellularLocation>
</comment>
<dbReference type="InterPro" id="IPR002549">
    <property type="entry name" value="AI-2E-like"/>
</dbReference>
<evidence type="ECO:0000256" key="4">
    <source>
        <dbReference type="ARBA" id="ARBA00022989"/>
    </source>
</evidence>
<dbReference type="Proteomes" id="UP000005396">
    <property type="component" value="Unassembled WGS sequence"/>
</dbReference>
<evidence type="ECO:0000256" key="2">
    <source>
        <dbReference type="ARBA" id="ARBA00009773"/>
    </source>
</evidence>
<comment type="caution">
    <text evidence="7">The sequence shown here is derived from an EMBL/GenBank/DDBJ whole genome shotgun (WGS) entry which is preliminary data.</text>
</comment>
<feature type="transmembrane region" description="Helical" evidence="6">
    <location>
        <begin position="275"/>
        <end position="301"/>
    </location>
</feature>
<dbReference type="HOGENOM" id="CLU_031275_4_0_9"/>
<feature type="transmembrane region" description="Helical" evidence="6">
    <location>
        <begin position="43"/>
        <end position="64"/>
    </location>
</feature>
<dbReference type="PANTHER" id="PTHR21716:SF68">
    <property type="entry name" value="TRANSPORT PROTEIN YTVI-RELATED"/>
    <property type="match status" value="1"/>
</dbReference>
<evidence type="ECO:0000256" key="5">
    <source>
        <dbReference type="ARBA" id="ARBA00023136"/>
    </source>
</evidence>
<feature type="transmembrane region" description="Helical" evidence="6">
    <location>
        <begin position="230"/>
        <end position="263"/>
    </location>
</feature>
<feature type="transmembrane region" description="Helical" evidence="6">
    <location>
        <begin position="322"/>
        <end position="347"/>
    </location>
</feature>
<dbReference type="EMBL" id="ABCC02000001">
    <property type="protein sequence ID" value="EDP19548.1"/>
    <property type="molecule type" value="Genomic_DNA"/>
</dbReference>
<feature type="transmembrane region" description="Helical" evidence="6">
    <location>
        <begin position="20"/>
        <end position="37"/>
    </location>
</feature>
<feature type="transmembrane region" description="Helical" evidence="6">
    <location>
        <begin position="76"/>
        <end position="99"/>
    </location>
</feature>
<evidence type="ECO:0000313" key="8">
    <source>
        <dbReference type="Proteomes" id="UP000005396"/>
    </source>
</evidence>
<dbReference type="Pfam" id="PF01594">
    <property type="entry name" value="AI-2E_transport"/>
    <property type="match status" value="1"/>
</dbReference>
<organism evidence="7 8">
    <name type="scientific">Enterocloster bolteae (strain ATCC BAA-613 / DSM 15670 / CCUG 46953 / JCM 12243 / WAL 16351)</name>
    <name type="common">Clostridium bolteae</name>
    <dbReference type="NCBI Taxonomy" id="411902"/>
    <lineage>
        <taxon>Bacteria</taxon>
        <taxon>Bacillati</taxon>
        <taxon>Bacillota</taxon>
        <taxon>Clostridia</taxon>
        <taxon>Lachnospirales</taxon>
        <taxon>Lachnospiraceae</taxon>
        <taxon>Enterocloster</taxon>
    </lineage>
</organism>
<sequence length="365" mass="39400">MELSKQQDTYMDIQKRRTFIISFIYFGIIGVLCYIGLKKLLPILIPFMAAMAIAAMLEPAVSLLDRHMKGGKGAAAAVVLLVFYGSILTIMCVSGSQILSSIQEQAKKLPGIYSQTIEPGLSHFFSLLENSFPGHSIHISALGQSLERFMENASVGISSGLLGWGASAISGIPALVLDFVIAVIASFFLTGNYRETLDFLLYQIPDDRRQMLLQVLLHIRKVACRLLRAYALLMLLTFTELYIGFLVLGIPAGFTLACITSLVDILPVLGTGTVLLPWALIAWTTGSGSLAMGLVCLYLLIAVVRQTLEPKIIGHQMGLSPIATLLCIFAGGKLLGLTGIFLFPIAATVLAELHSGNNLPAQNQV</sequence>
<reference evidence="7 8" key="1">
    <citation type="submission" date="2007-08" db="EMBL/GenBank/DDBJ databases">
        <authorList>
            <person name="Fulton L."/>
            <person name="Clifton S."/>
            <person name="Fulton B."/>
            <person name="Xu J."/>
            <person name="Minx P."/>
            <person name="Pepin K.H."/>
            <person name="Johnson M."/>
            <person name="Thiruvilangam P."/>
            <person name="Bhonagiri V."/>
            <person name="Nash W.E."/>
            <person name="Mardis E.R."/>
            <person name="Wilson R.K."/>
        </authorList>
    </citation>
    <scope>NUCLEOTIDE SEQUENCE [LARGE SCALE GENOMIC DNA]</scope>
    <source>
        <strain evidence="8">ATCC BAA-613 / DSM 15670 / CCUG 46953 / JCM 12243 / WAL 16351</strain>
    </source>
</reference>
<keyword evidence="3 6" id="KW-0812">Transmembrane</keyword>
<evidence type="ECO:0000256" key="1">
    <source>
        <dbReference type="ARBA" id="ARBA00004141"/>
    </source>
</evidence>
<evidence type="ECO:0000256" key="3">
    <source>
        <dbReference type="ARBA" id="ARBA00022692"/>
    </source>
</evidence>
<dbReference type="PANTHER" id="PTHR21716">
    <property type="entry name" value="TRANSMEMBRANE PROTEIN"/>
    <property type="match status" value="1"/>
</dbReference>
<dbReference type="AlphaFoldDB" id="A8RG09"/>
<evidence type="ECO:0000313" key="7">
    <source>
        <dbReference type="EMBL" id="EDP19548.1"/>
    </source>
</evidence>
<dbReference type="GO" id="GO:0055085">
    <property type="term" value="P:transmembrane transport"/>
    <property type="evidence" value="ECO:0007669"/>
    <property type="project" value="TreeGrafter"/>
</dbReference>
<accession>A8RG09</accession>
<dbReference type="InterPro" id="IPR014227">
    <property type="entry name" value="YtvI-like"/>
</dbReference>
<reference evidence="7 8" key="2">
    <citation type="submission" date="2007-09" db="EMBL/GenBank/DDBJ databases">
        <title>Draft genome sequence of Clostridium bolteae (ATCC BAA-613).</title>
        <authorList>
            <person name="Sudarsanam P."/>
            <person name="Ley R."/>
            <person name="Guruge J."/>
            <person name="Turnbaugh P.J."/>
            <person name="Mahowald M."/>
            <person name="Liep D."/>
            <person name="Gordon J."/>
        </authorList>
    </citation>
    <scope>NUCLEOTIDE SEQUENCE [LARGE SCALE GENOMIC DNA]</scope>
    <source>
        <strain evidence="8">ATCC BAA-613 / DSM 15670 / CCUG 46953 / JCM 12243 / WAL 16351</strain>
    </source>
</reference>
<feature type="transmembrane region" description="Helical" evidence="6">
    <location>
        <begin position="168"/>
        <end position="189"/>
    </location>
</feature>
<name>A8RG09_ENTBW</name>
<keyword evidence="5 6" id="KW-0472">Membrane</keyword>
<dbReference type="PaxDb" id="411902-CLOBOL_00015"/>
<evidence type="ECO:0008006" key="9">
    <source>
        <dbReference type="Google" id="ProtNLM"/>
    </source>
</evidence>
<evidence type="ECO:0000256" key="6">
    <source>
        <dbReference type="SAM" id="Phobius"/>
    </source>
</evidence>